<keyword evidence="3" id="KW-1185">Reference proteome</keyword>
<protein>
    <submittedName>
        <fullName evidence="2">Uncharacterized protein</fullName>
    </submittedName>
</protein>
<gene>
    <name evidence="2" type="ORF">BDN71DRAFT_1433102</name>
</gene>
<evidence type="ECO:0000313" key="2">
    <source>
        <dbReference type="EMBL" id="KAF9492630.1"/>
    </source>
</evidence>
<dbReference type="Proteomes" id="UP000807025">
    <property type="component" value="Unassembled WGS sequence"/>
</dbReference>
<feature type="compositionally biased region" description="Polar residues" evidence="1">
    <location>
        <begin position="37"/>
        <end position="48"/>
    </location>
</feature>
<dbReference type="EMBL" id="MU154598">
    <property type="protein sequence ID" value="KAF9492630.1"/>
    <property type="molecule type" value="Genomic_DNA"/>
</dbReference>
<organism evidence="2 3">
    <name type="scientific">Pleurotus eryngii</name>
    <name type="common">Boletus of the steppes</name>
    <dbReference type="NCBI Taxonomy" id="5323"/>
    <lineage>
        <taxon>Eukaryota</taxon>
        <taxon>Fungi</taxon>
        <taxon>Dikarya</taxon>
        <taxon>Basidiomycota</taxon>
        <taxon>Agaricomycotina</taxon>
        <taxon>Agaricomycetes</taxon>
        <taxon>Agaricomycetidae</taxon>
        <taxon>Agaricales</taxon>
        <taxon>Pleurotineae</taxon>
        <taxon>Pleurotaceae</taxon>
        <taxon>Pleurotus</taxon>
    </lineage>
</organism>
<reference evidence="2" key="1">
    <citation type="submission" date="2020-11" db="EMBL/GenBank/DDBJ databases">
        <authorList>
            <consortium name="DOE Joint Genome Institute"/>
            <person name="Ahrendt S."/>
            <person name="Riley R."/>
            <person name="Andreopoulos W."/>
            <person name="Labutti K."/>
            <person name="Pangilinan J."/>
            <person name="Ruiz-Duenas F.J."/>
            <person name="Barrasa J.M."/>
            <person name="Sanchez-Garcia M."/>
            <person name="Camarero S."/>
            <person name="Miyauchi S."/>
            <person name="Serrano A."/>
            <person name="Linde D."/>
            <person name="Babiker R."/>
            <person name="Drula E."/>
            <person name="Ayuso-Fernandez I."/>
            <person name="Pacheco R."/>
            <person name="Padilla G."/>
            <person name="Ferreira P."/>
            <person name="Barriuso J."/>
            <person name="Kellner H."/>
            <person name="Castanera R."/>
            <person name="Alfaro M."/>
            <person name="Ramirez L."/>
            <person name="Pisabarro A.G."/>
            <person name="Kuo A."/>
            <person name="Tritt A."/>
            <person name="Lipzen A."/>
            <person name="He G."/>
            <person name="Yan M."/>
            <person name="Ng V."/>
            <person name="Cullen D."/>
            <person name="Martin F."/>
            <person name="Rosso M.-N."/>
            <person name="Henrissat B."/>
            <person name="Hibbett D."/>
            <person name="Martinez A.T."/>
            <person name="Grigoriev I.V."/>
        </authorList>
    </citation>
    <scope>NUCLEOTIDE SEQUENCE</scope>
    <source>
        <strain evidence="2">ATCC 90797</strain>
    </source>
</reference>
<name>A0A9P5ZTX5_PLEER</name>
<evidence type="ECO:0000313" key="3">
    <source>
        <dbReference type="Proteomes" id="UP000807025"/>
    </source>
</evidence>
<accession>A0A9P5ZTX5</accession>
<dbReference type="AlphaFoldDB" id="A0A9P5ZTX5"/>
<feature type="region of interest" description="Disordered" evidence="1">
    <location>
        <begin position="25"/>
        <end position="86"/>
    </location>
</feature>
<sequence length="100" mass="10970">MPHHMLLTTSDNEVSLGGQLTKVLSSDDEMADDESTKQNTLGNDLSCHTDQHTPPAAQEAEDNDDDAMFLGGYTDNEAEDSHPFSMLEMQANISNISNRE</sequence>
<proteinExistence type="predicted"/>
<evidence type="ECO:0000256" key="1">
    <source>
        <dbReference type="SAM" id="MobiDB-lite"/>
    </source>
</evidence>
<comment type="caution">
    <text evidence="2">The sequence shown here is derived from an EMBL/GenBank/DDBJ whole genome shotgun (WGS) entry which is preliminary data.</text>
</comment>